<dbReference type="RefSeq" id="WP_117539451.1">
    <property type="nucleotide sequence ID" value="NZ_JAQCWV010000001.1"/>
</dbReference>
<dbReference type="PANTHER" id="PTHR11908:SF132">
    <property type="entry name" value="ALDEHYDE OXIDASE 1-RELATED"/>
    <property type="match status" value="1"/>
</dbReference>
<evidence type="ECO:0000259" key="3">
    <source>
        <dbReference type="SMART" id="SM01008"/>
    </source>
</evidence>
<feature type="domain" description="Aldehyde oxidase/xanthine dehydrogenase a/b hammerhead" evidence="3">
    <location>
        <begin position="18"/>
        <end position="130"/>
    </location>
</feature>
<name>A0A3E2XMX2_9FIRM</name>
<evidence type="ECO:0000313" key="4">
    <source>
        <dbReference type="EMBL" id="RGC48808.1"/>
    </source>
</evidence>
<evidence type="ECO:0000256" key="2">
    <source>
        <dbReference type="ARBA" id="ARBA00023002"/>
    </source>
</evidence>
<dbReference type="InterPro" id="IPR036856">
    <property type="entry name" value="Ald_Oxase/Xan_DH_a/b_sf"/>
</dbReference>
<protein>
    <submittedName>
        <fullName evidence="4">Aldehyde oxidase</fullName>
    </submittedName>
</protein>
<dbReference type="OrthoDB" id="9759099at2"/>
<dbReference type="PANTHER" id="PTHR11908">
    <property type="entry name" value="XANTHINE DEHYDROGENASE"/>
    <property type="match status" value="1"/>
</dbReference>
<dbReference type="InterPro" id="IPR008274">
    <property type="entry name" value="AldOxase/xan_DH_MoCoBD1"/>
</dbReference>
<dbReference type="InterPro" id="IPR016208">
    <property type="entry name" value="Ald_Oxase/xanthine_DH-like"/>
</dbReference>
<dbReference type="Gene3D" id="3.90.1170.50">
    <property type="entry name" value="Aldehyde oxidase/xanthine dehydrogenase, a/b hammerhead"/>
    <property type="match status" value="1"/>
</dbReference>
<dbReference type="InterPro" id="IPR037165">
    <property type="entry name" value="AldOxase/xan_DH_Mopterin-bd_sf"/>
</dbReference>
<dbReference type="GO" id="GO:0016491">
    <property type="term" value="F:oxidoreductase activity"/>
    <property type="evidence" value="ECO:0007669"/>
    <property type="project" value="UniProtKB-KW"/>
</dbReference>
<dbReference type="InterPro" id="IPR046867">
    <property type="entry name" value="AldOxase/xan_DH_MoCoBD2"/>
</dbReference>
<keyword evidence="5" id="KW-1185">Reference proteome</keyword>
<dbReference type="SUPFAM" id="SSF54665">
    <property type="entry name" value="CO dehydrogenase molybdoprotein N-domain-like"/>
    <property type="match status" value="1"/>
</dbReference>
<accession>A0A3E2XMX2</accession>
<dbReference type="Pfam" id="PF20256">
    <property type="entry name" value="MoCoBD_2"/>
    <property type="match status" value="1"/>
</dbReference>
<dbReference type="GO" id="GO:0005506">
    <property type="term" value="F:iron ion binding"/>
    <property type="evidence" value="ECO:0007669"/>
    <property type="project" value="InterPro"/>
</dbReference>
<keyword evidence="2" id="KW-0560">Oxidoreductase</keyword>
<comment type="caution">
    <text evidence="4">The sequence shown here is derived from an EMBL/GenBank/DDBJ whole genome shotgun (WGS) entry which is preliminary data.</text>
</comment>
<gene>
    <name evidence="4" type="ORF">DW747_05935</name>
</gene>
<dbReference type="Pfam" id="PF02738">
    <property type="entry name" value="MoCoBD_1"/>
    <property type="match status" value="1"/>
</dbReference>
<dbReference type="SUPFAM" id="SSF56003">
    <property type="entry name" value="Molybdenum cofactor-binding domain"/>
    <property type="match status" value="1"/>
</dbReference>
<organism evidence="4 5">
    <name type="scientific">Coprococcus catus</name>
    <dbReference type="NCBI Taxonomy" id="116085"/>
    <lineage>
        <taxon>Bacteria</taxon>
        <taxon>Bacillati</taxon>
        <taxon>Bacillota</taxon>
        <taxon>Clostridia</taxon>
        <taxon>Lachnospirales</taxon>
        <taxon>Lachnospiraceae</taxon>
        <taxon>Coprococcus</taxon>
    </lineage>
</organism>
<dbReference type="EMBL" id="QVFD01000004">
    <property type="protein sequence ID" value="RGC48808.1"/>
    <property type="molecule type" value="Genomic_DNA"/>
</dbReference>
<dbReference type="Proteomes" id="UP000261231">
    <property type="component" value="Unassembled WGS sequence"/>
</dbReference>
<dbReference type="SMART" id="SM01008">
    <property type="entry name" value="Ald_Xan_dh_C"/>
    <property type="match status" value="1"/>
</dbReference>
<dbReference type="Pfam" id="PF01315">
    <property type="entry name" value="Ald_Xan_dh_C"/>
    <property type="match status" value="1"/>
</dbReference>
<sequence>MRYVSQPVKKLDGMPIVKGKPLYTNDLAPNECLIVLALRSPYAYARIKSIDTSKAMLVKGVECVLTYKDVPHVRFTNAGQTYPECSAYDRLILDEYVRYVGDEVALVAANNEKAAQQALKMIKVEYEVLEPVLDYKKAVDNPTIVHNYDDYFMHIPSFNADNKRNIVVDGVEEHGDVEKEFAESEVIAEGEYEVQAQEQCMMESFRTYTYLDHMNRLVVVSSTQVPFHVRRSLARALQIPQSRIRVVKPRIGGGFGAKQTIVSEYYPAIVTLKTGKAAKMIYSRKETFSCSNSRHQMCIKVRVGADKEGNIHVIELDTLSNQGAYGEHGTTTIGLSGHKAIPLYNQARAHRFKYRGVYTNMMPAAAFRGYGATQGQFALESTVNKLAHMLNMDPLLLREKNMLRMGEIMPAYYNEPLNSSALDRCIQRGRDMIGWDEKYPCKEISPTKVRAVGMSISMQGSGISNVDTAGAEIKLNDDGFYTLKIGATDMGTGCDTSMTQIAAETLLADIDQFIVAGVDTDISPFDPGSYASSTTYVTGMAVYNAACDLKNKIITAGAKMMYPERFLDETDKVNPKKFYFDGSRVMEVSTGKTIALHDIAVHCAGTSDGNYLNGTGFYSSPVSPPPLMAGFVEIELDKETGKFDIVDYVGVVDCGTIINSNIVRGQTEGGICQGIGLAMYEDVQYDAKGRMMTDSFMQYKIPNRVDVKKIRVEFESSYEPTGPYGAKSIGEIVINTPGPAIAEAVYNACGVRVTSLPITPEKVKMGMMKNELEKRK</sequence>
<dbReference type="Gene3D" id="3.30.365.10">
    <property type="entry name" value="Aldehyde oxidase/xanthine dehydrogenase, molybdopterin binding domain"/>
    <property type="match status" value="4"/>
</dbReference>
<proteinExistence type="predicted"/>
<keyword evidence="1" id="KW-0500">Molybdenum</keyword>
<reference evidence="4 5" key="1">
    <citation type="submission" date="2018-08" db="EMBL/GenBank/DDBJ databases">
        <title>A genome reference for cultivated species of the human gut microbiota.</title>
        <authorList>
            <person name="Zou Y."/>
            <person name="Xue W."/>
            <person name="Luo G."/>
        </authorList>
    </citation>
    <scope>NUCLEOTIDE SEQUENCE [LARGE SCALE GENOMIC DNA]</scope>
    <source>
        <strain evidence="4 5">AM28-39</strain>
    </source>
</reference>
<evidence type="ECO:0000313" key="5">
    <source>
        <dbReference type="Proteomes" id="UP000261231"/>
    </source>
</evidence>
<evidence type="ECO:0000256" key="1">
    <source>
        <dbReference type="ARBA" id="ARBA00022505"/>
    </source>
</evidence>
<dbReference type="AlphaFoldDB" id="A0A3E2XMX2"/>
<dbReference type="InterPro" id="IPR000674">
    <property type="entry name" value="Ald_Oxase/Xan_DH_a/b"/>
</dbReference>